<organism evidence="1 2">
    <name type="scientific">Corynebacterium mendelii</name>
    <dbReference type="NCBI Taxonomy" id="2765362"/>
    <lineage>
        <taxon>Bacteria</taxon>
        <taxon>Bacillati</taxon>
        <taxon>Actinomycetota</taxon>
        <taxon>Actinomycetes</taxon>
        <taxon>Mycobacteriales</taxon>
        <taxon>Corynebacteriaceae</taxon>
        <taxon>Corynebacterium</taxon>
    </lineage>
</organism>
<dbReference type="Proteomes" id="UP000664332">
    <property type="component" value="Unassembled WGS sequence"/>
</dbReference>
<evidence type="ECO:0000313" key="1">
    <source>
        <dbReference type="EMBL" id="MBN9644578.1"/>
    </source>
</evidence>
<proteinExistence type="predicted"/>
<gene>
    <name evidence="1" type="ORF">JZY06_08140</name>
</gene>
<dbReference type="AlphaFoldDB" id="A0A939E0S0"/>
<protein>
    <submittedName>
        <fullName evidence="1">Uncharacterized protein</fullName>
    </submittedName>
</protein>
<dbReference type="EMBL" id="JAFLEQ010000015">
    <property type="protein sequence ID" value="MBN9644578.1"/>
    <property type="molecule type" value="Genomic_DNA"/>
</dbReference>
<dbReference type="RefSeq" id="WP_207279066.1">
    <property type="nucleotide sequence ID" value="NZ_JAFLEQ010000015.1"/>
</dbReference>
<evidence type="ECO:0000313" key="2">
    <source>
        <dbReference type="Proteomes" id="UP000664332"/>
    </source>
</evidence>
<accession>A0A939E0S0</accession>
<reference evidence="1" key="1">
    <citation type="submission" date="2021-03" db="EMBL/GenBank/DDBJ databases">
        <authorList>
            <person name="Sun Q."/>
        </authorList>
    </citation>
    <scope>NUCLEOTIDE SEQUENCE</scope>
    <source>
        <strain evidence="1">CCM 8862</strain>
    </source>
</reference>
<comment type="caution">
    <text evidence="1">The sequence shown here is derived from an EMBL/GenBank/DDBJ whole genome shotgun (WGS) entry which is preliminary data.</text>
</comment>
<name>A0A939E0S0_9CORY</name>
<sequence length="959" mass="104464">MSDVTDEIDDLLARAGNHPYGAGRVNLFSRAVDLAQSRGRDDKAVYALTGLANVLAVTGRCYEEVAPFAALERYYDSNPELFDRDLLHGLYRLQWSVAIAAMDNPAVPARELDTILSRHKKFAVTHGQGEIDPLLLDYRRRLRLGDTVDPDGLLSAVLAADPSPWMACCDDCGMAVAKDMDLIRAHAAANKWIEAQPVIASLVARDANNRLCDQSSLMANRYGMTIYLLTGNDEKAFGCYRKMKHHLAGLHPGTQRQLTAPLQSYLGLSARHGARGRIPLAVAGLCRGIPTWSQASSHGDVMVLAGSASHIARAAADFPPTANRRLPLRMSAQTLISGVDTPELVHPLPAELARWLDDIWHGIREMFTTRDGVVDQRKLIDRINRSITPEHVPDVEEAGGKQVVDISCLSAVDDVDYRTTSHQQGGLDGAADQAGAAAAAVAAGQGNGAEEQAPYISLDLHGPWRSMDLAQLVAAHAAHFDPGEETVYFLRGLHLLVQHPALIGHPEQLGITDDKQVEFFRRLSLDAQWFSTRQGGTADMDPSQPNTDDPAYLLMNRAQVIEDDDLPGACRLMDEAMRTPSIEPIGVRMQGLAGLSDAAGAAGYPGEALECARQMMNLAAALGLPFWVVAGARRVMDHLSTLRRGDEAIDVAETALLYVEDFPGSVPEEDLRVEVLRFLNDRDDARAAEHMMRVAEIHLARGIDRRAVTPYVKAAVLYQSSGRHAESVYALSRAKLIVDQMADDAAAVAGHRMPERKFTVSSLDEGSWVREFFDNSPDWPAVCIDSLVDSHTRDSINDVEYAALLRLISGGLCDSMAGKLANQPDPVPVGDAAAVDDLINQAADAVAPAAWILGTTADVVRAYYHGRRGYFQGLCGNITGATLSCEHAADLLRSAGRMDLHDEVMVDLAGLEAAHGRPRQALERLEALLDGMDCLERKTSLQYRRAYEIRGTLRRRLGQ</sequence>
<keyword evidence="2" id="KW-1185">Reference proteome</keyword>